<dbReference type="PRINTS" id="PR00081">
    <property type="entry name" value="GDHRDH"/>
</dbReference>
<comment type="caution">
    <text evidence="3">The sequence shown here is derived from an EMBL/GenBank/DDBJ whole genome shotgun (WGS) entry which is preliminary data.</text>
</comment>
<evidence type="ECO:0000313" key="3">
    <source>
        <dbReference type="EMBL" id="MDK2123103.1"/>
    </source>
</evidence>
<proteinExistence type="inferred from homology"/>
<dbReference type="InterPro" id="IPR057326">
    <property type="entry name" value="KR_dom"/>
</dbReference>
<evidence type="ECO:0000259" key="2">
    <source>
        <dbReference type="SMART" id="SM00822"/>
    </source>
</evidence>
<reference evidence="3" key="1">
    <citation type="submission" date="2023-03" db="EMBL/GenBank/DDBJ databases">
        <title>Chitinimonas shenzhenensis gen. nov., sp. nov., a novel member of family Burkholderiaceae isolated from activated sludge collected in Shen Zhen, China.</title>
        <authorList>
            <person name="Wang X."/>
        </authorList>
    </citation>
    <scope>NUCLEOTIDE SEQUENCE</scope>
    <source>
        <strain evidence="3">DQS-5</strain>
    </source>
</reference>
<comment type="similarity">
    <text evidence="1">Belongs to the short-chain dehydrogenases/reductases (SDR) family.</text>
</comment>
<feature type="domain" description="Ketoreductase" evidence="2">
    <location>
        <begin position="10"/>
        <end position="186"/>
    </location>
</feature>
<sequence>MNTLSNYAGKTAVVTGGNSGIGLATARLLRQHGAKVAICGRDQASLQAAAQELGVLAVEADISRHADIDRLYATVSAELGPIDFLFANAGVFQAMSLADTTEAFFDWQFDINAKGVFFTVQKALPYLRDGASIVLMSSTIHDAGWADCSVYAASKAAVRSMARSFSAELLPRGIRVNAIAPGITDTPILEWPGMNPEERAAAQDGFRSRVPMGRFAQPEEMAEAVLFLGSPASAYMAGGVLRVDGGLMEL</sequence>
<dbReference type="InterPro" id="IPR036291">
    <property type="entry name" value="NAD(P)-bd_dom_sf"/>
</dbReference>
<evidence type="ECO:0000256" key="1">
    <source>
        <dbReference type="ARBA" id="ARBA00006484"/>
    </source>
</evidence>
<dbReference type="CDD" id="cd05233">
    <property type="entry name" value="SDR_c"/>
    <property type="match status" value="1"/>
</dbReference>
<protein>
    <submittedName>
        <fullName evidence="3">SDR family oxidoreductase</fullName>
    </submittedName>
</protein>
<dbReference type="RefSeq" id="WP_284099391.1">
    <property type="nucleotide sequence ID" value="NZ_JARRAF010000003.1"/>
</dbReference>
<dbReference type="Pfam" id="PF13561">
    <property type="entry name" value="adh_short_C2"/>
    <property type="match status" value="1"/>
</dbReference>
<dbReference type="PROSITE" id="PS00061">
    <property type="entry name" value="ADH_SHORT"/>
    <property type="match status" value="1"/>
</dbReference>
<dbReference type="Proteomes" id="UP001172778">
    <property type="component" value="Unassembled WGS sequence"/>
</dbReference>
<dbReference type="Gene3D" id="3.40.50.720">
    <property type="entry name" value="NAD(P)-binding Rossmann-like Domain"/>
    <property type="match status" value="1"/>
</dbReference>
<organism evidence="3 4">
    <name type="scientific">Parachitinimonas caeni</name>
    <dbReference type="NCBI Taxonomy" id="3031301"/>
    <lineage>
        <taxon>Bacteria</taxon>
        <taxon>Pseudomonadati</taxon>
        <taxon>Pseudomonadota</taxon>
        <taxon>Betaproteobacteria</taxon>
        <taxon>Neisseriales</taxon>
        <taxon>Chitinibacteraceae</taxon>
        <taxon>Parachitinimonas</taxon>
    </lineage>
</organism>
<dbReference type="InterPro" id="IPR020904">
    <property type="entry name" value="Sc_DH/Rdtase_CS"/>
</dbReference>
<keyword evidence="4" id="KW-1185">Reference proteome</keyword>
<dbReference type="PANTHER" id="PTHR42760">
    <property type="entry name" value="SHORT-CHAIN DEHYDROGENASES/REDUCTASES FAMILY MEMBER"/>
    <property type="match status" value="1"/>
</dbReference>
<dbReference type="SMART" id="SM00822">
    <property type="entry name" value="PKS_KR"/>
    <property type="match status" value="1"/>
</dbReference>
<dbReference type="SUPFAM" id="SSF51735">
    <property type="entry name" value="NAD(P)-binding Rossmann-fold domains"/>
    <property type="match status" value="1"/>
</dbReference>
<dbReference type="EMBL" id="JARRAF010000003">
    <property type="protein sequence ID" value="MDK2123103.1"/>
    <property type="molecule type" value="Genomic_DNA"/>
</dbReference>
<evidence type="ECO:0000313" key="4">
    <source>
        <dbReference type="Proteomes" id="UP001172778"/>
    </source>
</evidence>
<dbReference type="PRINTS" id="PR00080">
    <property type="entry name" value="SDRFAMILY"/>
</dbReference>
<gene>
    <name evidence="3" type="ORF">PZA18_03435</name>
</gene>
<name>A0ABT7DSQ7_9NEIS</name>
<dbReference type="InterPro" id="IPR002347">
    <property type="entry name" value="SDR_fam"/>
</dbReference>
<accession>A0ABT7DSQ7</accession>